<keyword evidence="3" id="KW-1185">Reference proteome</keyword>
<dbReference type="InterPro" id="IPR000086">
    <property type="entry name" value="NUDIX_hydrolase_dom"/>
</dbReference>
<organism evidence="2 3">
    <name type="scientific">Claviceps pusilla</name>
    <dbReference type="NCBI Taxonomy" id="123648"/>
    <lineage>
        <taxon>Eukaryota</taxon>
        <taxon>Fungi</taxon>
        <taxon>Dikarya</taxon>
        <taxon>Ascomycota</taxon>
        <taxon>Pezizomycotina</taxon>
        <taxon>Sordariomycetes</taxon>
        <taxon>Hypocreomycetidae</taxon>
        <taxon>Hypocreales</taxon>
        <taxon>Clavicipitaceae</taxon>
        <taxon>Claviceps</taxon>
    </lineage>
</organism>
<reference evidence="2" key="1">
    <citation type="journal article" date="2020" name="bioRxiv">
        <title>Whole genome comparisons of ergot fungi reveals the divergence and evolution of species within the genus Claviceps are the result of varying mechanisms driving genome evolution and host range expansion.</title>
        <authorList>
            <person name="Wyka S.A."/>
            <person name="Mondo S.J."/>
            <person name="Liu M."/>
            <person name="Dettman J."/>
            <person name="Nalam V."/>
            <person name="Broders K.D."/>
        </authorList>
    </citation>
    <scope>NUCLEOTIDE SEQUENCE</scope>
    <source>
        <strain evidence="2">CCC 602</strain>
    </source>
</reference>
<dbReference type="Proteomes" id="UP000748025">
    <property type="component" value="Unassembled WGS sequence"/>
</dbReference>
<evidence type="ECO:0000313" key="3">
    <source>
        <dbReference type="Proteomes" id="UP000748025"/>
    </source>
</evidence>
<accession>A0A9P7NE49</accession>
<dbReference type="PROSITE" id="PS51462">
    <property type="entry name" value="NUDIX"/>
    <property type="match status" value="1"/>
</dbReference>
<dbReference type="EMBL" id="SRPW01000521">
    <property type="protein sequence ID" value="KAG6013943.1"/>
    <property type="molecule type" value="Genomic_DNA"/>
</dbReference>
<name>A0A9P7NE49_9HYPO</name>
<protein>
    <recommendedName>
        <fullName evidence="1">Nudix hydrolase domain-containing protein</fullName>
    </recommendedName>
</protein>
<proteinExistence type="predicted"/>
<evidence type="ECO:0000259" key="1">
    <source>
        <dbReference type="PROSITE" id="PS51462"/>
    </source>
</evidence>
<dbReference type="CDD" id="cd03676">
    <property type="entry name" value="NUDIX_Tnr3_like"/>
    <property type="match status" value="1"/>
</dbReference>
<dbReference type="InterPro" id="IPR015797">
    <property type="entry name" value="NUDIX_hydrolase-like_dom_sf"/>
</dbReference>
<comment type="caution">
    <text evidence="2">The sequence shown here is derived from an EMBL/GenBank/DDBJ whole genome shotgun (WGS) entry which is preliminary data.</text>
</comment>
<dbReference type="Gene3D" id="3.90.79.10">
    <property type="entry name" value="Nucleoside Triphosphate Pyrophosphohydrolase"/>
    <property type="match status" value="1"/>
</dbReference>
<feature type="domain" description="Nudix hydrolase" evidence="1">
    <location>
        <begin position="198"/>
        <end position="376"/>
    </location>
</feature>
<dbReference type="AlphaFoldDB" id="A0A9P7NE49"/>
<sequence length="410" mass="45039">MGREESATSSQGTIRILTPANAMAPSGCCQSSVYHAFDSSFDSPSALTSSWPSAISPRAWSPSSAQVGSPIMTSFVEVILQCNKFQQNVGSLYEFWVLDHDSPVGYMLPRFVGQMVWASTGFEVNDAKRRVHLKPNVDPGEDVFTACQREFVRLCRLNMTRVDGVKKWVKTWDIEGDAEHHPIHGLGVHLVGLKIPSPLRGVFGIVTAGTHMNMYTMKGGVGGGGGGGGEARMHIWVAKRSENVTYAGKLDQLVAGAMGPGDDNNAMKVLRREAMEEAGLTVHVETGHVSREGEYVGTVQRGPWISFFDKKDGIAGSEHGQLEPGIRFTFDLEVDAGFVPEPCEPESIAGFVLKNVDEVKHDLKSREWKPNCALVMLDFLLRKGQVRPEEDAFFGHLKPALQRQLPFRRV</sequence>
<dbReference type="OrthoDB" id="10261522at2759"/>
<gene>
    <name evidence="2" type="ORF">E4U43_007033</name>
</gene>
<evidence type="ECO:0000313" key="2">
    <source>
        <dbReference type="EMBL" id="KAG6013943.1"/>
    </source>
</evidence>
<dbReference type="SUPFAM" id="SSF55811">
    <property type="entry name" value="Nudix"/>
    <property type="match status" value="1"/>
</dbReference>